<reference evidence="2" key="1">
    <citation type="journal article" date="2023" name="Nat. Plants">
        <title>Single-cell RNA sequencing provides a high-resolution roadmap for understanding the multicellular compartmentation of specialized metabolism.</title>
        <authorList>
            <person name="Sun S."/>
            <person name="Shen X."/>
            <person name="Li Y."/>
            <person name="Li Y."/>
            <person name="Wang S."/>
            <person name="Li R."/>
            <person name="Zhang H."/>
            <person name="Shen G."/>
            <person name="Guo B."/>
            <person name="Wei J."/>
            <person name="Xu J."/>
            <person name="St-Pierre B."/>
            <person name="Chen S."/>
            <person name="Sun C."/>
        </authorList>
    </citation>
    <scope>NUCLEOTIDE SEQUENCE [LARGE SCALE GENOMIC DNA]</scope>
</reference>
<evidence type="ECO:0000313" key="1">
    <source>
        <dbReference type="EMBL" id="KAI5654345.1"/>
    </source>
</evidence>
<comment type="caution">
    <text evidence="1">The sequence shown here is derived from an EMBL/GenBank/DDBJ whole genome shotgun (WGS) entry which is preliminary data.</text>
</comment>
<evidence type="ECO:0000313" key="2">
    <source>
        <dbReference type="Proteomes" id="UP001060085"/>
    </source>
</evidence>
<dbReference type="Proteomes" id="UP001060085">
    <property type="component" value="Linkage Group LG07"/>
</dbReference>
<keyword evidence="2" id="KW-1185">Reference proteome</keyword>
<name>A0ACC0A1D1_CATRO</name>
<accession>A0ACC0A1D1</accession>
<sequence length="186" mass="21002">MLVPKIKTNKFDGKSDFVMWPRKMKAVLLQNKIAPSICSPEEYPKSWKDLDLQKENNGENLFVRGRVDRREPPSHRFKSKGESLRERREGEESETPVTLSLPRPLGLRVPDLILLLSPRRASATVIGCLPAELTRGGGKKDTIFMKISRAKLVSRSTASTSQKLLGRQFEQICAESGTEFFACRKS</sequence>
<dbReference type="EMBL" id="CM044707">
    <property type="protein sequence ID" value="KAI5654345.1"/>
    <property type="molecule type" value="Genomic_DNA"/>
</dbReference>
<proteinExistence type="predicted"/>
<protein>
    <submittedName>
        <fullName evidence="1">Uncharacterized protein</fullName>
    </submittedName>
</protein>
<gene>
    <name evidence="1" type="ORF">M9H77_31532</name>
</gene>
<organism evidence="1 2">
    <name type="scientific">Catharanthus roseus</name>
    <name type="common">Madagascar periwinkle</name>
    <name type="synonym">Vinca rosea</name>
    <dbReference type="NCBI Taxonomy" id="4058"/>
    <lineage>
        <taxon>Eukaryota</taxon>
        <taxon>Viridiplantae</taxon>
        <taxon>Streptophyta</taxon>
        <taxon>Embryophyta</taxon>
        <taxon>Tracheophyta</taxon>
        <taxon>Spermatophyta</taxon>
        <taxon>Magnoliopsida</taxon>
        <taxon>eudicotyledons</taxon>
        <taxon>Gunneridae</taxon>
        <taxon>Pentapetalae</taxon>
        <taxon>asterids</taxon>
        <taxon>lamiids</taxon>
        <taxon>Gentianales</taxon>
        <taxon>Apocynaceae</taxon>
        <taxon>Rauvolfioideae</taxon>
        <taxon>Vinceae</taxon>
        <taxon>Catharanthinae</taxon>
        <taxon>Catharanthus</taxon>
    </lineage>
</organism>